<dbReference type="PANTHER" id="PTHR43280:SF32">
    <property type="entry name" value="TRANSCRIPTIONAL REGULATORY PROTEIN"/>
    <property type="match status" value="1"/>
</dbReference>
<evidence type="ECO:0000259" key="4">
    <source>
        <dbReference type="PROSITE" id="PS01124"/>
    </source>
</evidence>
<evidence type="ECO:0000256" key="2">
    <source>
        <dbReference type="ARBA" id="ARBA00023125"/>
    </source>
</evidence>
<evidence type="ECO:0000256" key="1">
    <source>
        <dbReference type="ARBA" id="ARBA00023015"/>
    </source>
</evidence>
<comment type="caution">
    <text evidence="5">The sequence shown here is derived from an EMBL/GenBank/DDBJ whole genome shotgun (WGS) entry which is preliminary data.</text>
</comment>
<dbReference type="GO" id="GO:0043565">
    <property type="term" value="F:sequence-specific DNA binding"/>
    <property type="evidence" value="ECO:0007669"/>
    <property type="project" value="InterPro"/>
</dbReference>
<dbReference type="SUPFAM" id="SSF46689">
    <property type="entry name" value="Homeodomain-like"/>
    <property type="match status" value="1"/>
</dbReference>
<evidence type="ECO:0000313" key="5">
    <source>
        <dbReference type="EMBL" id="MXV51030.1"/>
    </source>
</evidence>
<dbReference type="InterPro" id="IPR018060">
    <property type="entry name" value="HTH_AraC"/>
</dbReference>
<evidence type="ECO:0000256" key="3">
    <source>
        <dbReference type="ARBA" id="ARBA00023163"/>
    </source>
</evidence>
<dbReference type="EMBL" id="WVHT01000003">
    <property type="protein sequence ID" value="MXV51030.1"/>
    <property type="molecule type" value="Genomic_DNA"/>
</dbReference>
<keyword evidence="3" id="KW-0804">Transcription</keyword>
<accession>A0A7K1Y9D3</accession>
<dbReference type="PANTHER" id="PTHR43280">
    <property type="entry name" value="ARAC-FAMILY TRANSCRIPTIONAL REGULATOR"/>
    <property type="match status" value="1"/>
</dbReference>
<dbReference type="Pfam" id="PF12833">
    <property type="entry name" value="HTH_18"/>
    <property type="match status" value="1"/>
</dbReference>
<feature type="domain" description="HTH araC/xylS-type" evidence="4">
    <location>
        <begin position="188"/>
        <end position="297"/>
    </location>
</feature>
<dbReference type="InterPro" id="IPR009057">
    <property type="entry name" value="Homeodomain-like_sf"/>
</dbReference>
<dbReference type="RefSeq" id="WP_160844204.1">
    <property type="nucleotide sequence ID" value="NZ_WVHT01000003.1"/>
</dbReference>
<organism evidence="5 6">
    <name type="scientific">Hufsiella arboris</name>
    <dbReference type="NCBI Taxonomy" id="2695275"/>
    <lineage>
        <taxon>Bacteria</taxon>
        <taxon>Pseudomonadati</taxon>
        <taxon>Bacteroidota</taxon>
        <taxon>Sphingobacteriia</taxon>
        <taxon>Sphingobacteriales</taxon>
        <taxon>Sphingobacteriaceae</taxon>
        <taxon>Hufsiella</taxon>
    </lineage>
</organism>
<evidence type="ECO:0000313" key="6">
    <source>
        <dbReference type="Proteomes" id="UP000466586"/>
    </source>
</evidence>
<keyword evidence="2" id="KW-0238">DNA-binding</keyword>
<keyword evidence="1" id="KW-0805">Transcription regulation</keyword>
<dbReference type="InterPro" id="IPR037923">
    <property type="entry name" value="HTH-like"/>
</dbReference>
<dbReference type="SMART" id="SM00342">
    <property type="entry name" value="HTH_ARAC"/>
    <property type="match status" value="1"/>
</dbReference>
<name>A0A7K1Y9D3_9SPHI</name>
<dbReference type="Proteomes" id="UP000466586">
    <property type="component" value="Unassembled WGS sequence"/>
</dbReference>
<gene>
    <name evidence="5" type="ORF">GS399_08600</name>
</gene>
<dbReference type="PROSITE" id="PS01124">
    <property type="entry name" value="HTH_ARAC_FAMILY_2"/>
    <property type="match status" value="1"/>
</dbReference>
<protein>
    <submittedName>
        <fullName evidence="5">Helix-turn-helix domain-containing protein</fullName>
    </submittedName>
</protein>
<sequence>MPGTESLEDFYKNKGIPVPLCDVTGNFSVFKVEAKPVSHKQPVRYARREYYKISLSRGHNIYHYADKSLEVSGTTLLFFNPHVPYTFEHLGDADTSYFCIFKEEFFSEHLRGSLKELPMYALGGKPAYSLNAEQDEKVAQIFEKMLEEVQSDYRFKYDMIRNFIMEIVHNALKLQPAENLYKHVDANSRLTAVFSELLERQFPIESTSQKFSLRSAKDFAGHLNVHVNHLNRAIKLSTGKTTTNHIADRLLIEAKALLKHTDWNISEISYCLGFEEPAHFNHFFKKQTSSTPSAFRV</sequence>
<dbReference type="Gene3D" id="1.10.10.60">
    <property type="entry name" value="Homeodomain-like"/>
    <property type="match status" value="1"/>
</dbReference>
<keyword evidence="6" id="KW-1185">Reference proteome</keyword>
<dbReference type="AlphaFoldDB" id="A0A7K1Y9D3"/>
<proteinExistence type="predicted"/>
<dbReference type="SUPFAM" id="SSF51215">
    <property type="entry name" value="Regulatory protein AraC"/>
    <property type="match status" value="1"/>
</dbReference>
<reference evidence="5 6" key="1">
    <citation type="submission" date="2019-11" db="EMBL/GenBank/DDBJ databases">
        <title>Pedobacter sp. HMF7647 Genome sequencing and assembly.</title>
        <authorList>
            <person name="Kang H."/>
            <person name="Kim H."/>
            <person name="Joh K."/>
        </authorList>
    </citation>
    <scope>NUCLEOTIDE SEQUENCE [LARGE SCALE GENOMIC DNA]</scope>
    <source>
        <strain evidence="5 6">HMF7647</strain>
    </source>
</reference>
<dbReference type="GO" id="GO:0003700">
    <property type="term" value="F:DNA-binding transcription factor activity"/>
    <property type="evidence" value="ECO:0007669"/>
    <property type="project" value="InterPro"/>
</dbReference>